<proteinExistence type="predicted"/>
<keyword evidence="2" id="KW-1185">Reference proteome</keyword>
<dbReference type="Proteomes" id="UP000053660">
    <property type="component" value="Unassembled WGS sequence"/>
</dbReference>
<name>A0A0B1SM80_OESDE</name>
<dbReference type="AlphaFoldDB" id="A0A0B1SM80"/>
<gene>
    <name evidence="1" type="ORF">OESDEN_13816</name>
</gene>
<sequence length="51" mass="5520">MRYCNESSTSTSEACDLQDLRLSAVTKSVMDESSMNPDHVGGYRVAAATFS</sequence>
<protein>
    <submittedName>
        <fullName evidence="1">Uncharacterized protein</fullName>
    </submittedName>
</protein>
<evidence type="ECO:0000313" key="2">
    <source>
        <dbReference type="Proteomes" id="UP000053660"/>
    </source>
</evidence>
<evidence type="ECO:0000313" key="1">
    <source>
        <dbReference type="EMBL" id="KHJ86438.1"/>
    </source>
</evidence>
<reference evidence="1 2" key="1">
    <citation type="submission" date="2014-03" db="EMBL/GenBank/DDBJ databases">
        <title>Draft genome of the hookworm Oesophagostomum dentatum.</title>
        <authorList>
            <person name="Mitreva M."/>
        </authorList>
    </citation>
    <scope>NUCLEOTIDE SEQUENCE [LARGE SCALE GENOMIC DNA]</scope>
    <source>
        <strain evidence="1 2">OD-Hann</strain>
    </source>
</reference>
<feature type="non-terminal residue" evidence="1">
    <location>
        <position position="51"/>
    </location>
</feature>
<accession>A0A0B1SM80</accession>
<dbReference type="EMBL" id="KN560433">
    <property type="protein sequence ID" value="KHJ86438.1"/>
    <property type="molecule type" value="Genomic_DNA"/>
</dbReference>
<organism evidence="1 2">
    <name type="scientific">Oesophagostomum dentatum</name>
    <name type="common">Nodular worm</name>
    <dbReference type="NCBI Taxonomy" id="61180"/>
    <lineage>
        <taxon>Eukaryota</taxon>
        <taxon>Metazoa</taxon>
        <taxon>Ecdysozoa</taxon>
        <taxon>Nematoda</taxon>
        <taxon>Chromadorea</taxon>
        <taxon>Rhabditida</taxon>
        <taxon>Rhabditina</taxon>
        <taxon>Rhabditomorpha</taxon>
        <taxon>Strongyloidea</taxon>
        <taxon>Strongylidae</taxon>
        <taxon>Oesophagostomum</taxon>
    </lineage>
</organism>